<keyword evidence="1" id="KW-1133">Transmembrane helix</keyword>
<keyword evidence="1" id="KW-0812">Transmembrane</keyword>
<feature type="non-terminal residue" evidence="2">
    <location>
        <position position="1"/>
    </location>
</feature>
<organism evidence="2 3">
    <name type="scientific">Brassica napus</name>
    <name type="common">Rape</name>
    <dbReference type="NCBI Taxonomy" id="3708"/>
    <lineage>
        <taxon>Eukaryota</taxon>
        <taxon>Viridiplantae</taxon>
        <taxon>Streptophyta</taxon>
        <taxon>Embryophyta</taxon>
        <taxon>Tracheophyta</taxon>
        <taxon>Spermatophyta</taxon>
        <taxon>Magnoliopsida</taxon>
        <taxon>eudicotyledons</taxon>
        <taxon>Gunneridae</taxon>
        <taxon>Pentapetalae</taxon>
        <taxon>rosids</taxon>
        <taxon>malvids</taxon>
        <taxon>Brassicales</taxon>
        <taxon>Brassicaceae</taxon>
        <taxon>Brassiceae</taxon>
        <taxon>Brassica</taxon>
    </lineage>
</organism>
<evidence type="ECO:0000313" key="3">
    <source>
        <dbReference type="Proteomes" id="UP000824890"/>
    </source>
</evidence>
<gene>
    <name evidence="2" type="ORF">HID58_032554</name>
</gene>
<keyword evidence="1" id="KW-0472">Membrane</keyword>
<protein>
    <submittedName>
        <fullName evidence="2">Uncharacterized protein</fullName>
    </submittedName>
</protein>
<proteinExistence type="predicted"/>
<feature type="transmembrane region" description="Helical" evidence="1">
    <location>
        <begin position="267"/>
        <end position="291"/>
    </location>
</feature>
<keyword evidence="3" id="KW-1185">Reference proteome</keyword>
<dbReference type="EMBL" id="JAGKQM010000009">
    <property type="protein sequence ID" value="KAH0909233.1"/>
    <property type="molecule type" value="Genomic_DNA"/>
</dbReference>
<comment type="caution">
    <text evidence="2">The sequence shown here is derived from an EMBL/GenBank/DDBJ whole genome shotgun (WGS) entry which is preliminary data.</text>
</comment>
<reference evidence="2 3" key="1">
    <citation type="submission" date="2021-05" db="EMBL/GenBank/DDBJ databases">
        <title>Genome Assembly of Synthetic Allotetraploid Brassica napus Reveals Homoeologous Exchanges between Subgenomes.</title>
        <authorList>
            <person name="Davis J.T."/>
        </authorList>
    </citation>
    <scope>NUCLEOTIDE SEQUENCE [LARGE SCALE GENOMIC DNA]</scope>
    <source>
        <strain evidence="3">cv. Da-Ae</strain>
        <tissue evidence="2">Seedling</tissue>
    </source>
</reference>
<sequence>HSVEHQTSSLNLVSRALSIDVQAIDVEVKSIDFKLVSFQYTSNQSLEDWLLIVKVSGVTCFVDVQLLTMYLLCYARQDLLFPSPLLTDSSTLATDISLLLVHPFQTTTTDFSPSTFSFCAYDSQGQEGTIPQNSSSTFPFAYLLILFHLHTPAHLDPPNGLFLVISHYPLLYFVFTELQTVTTSIFVFREMAIYVMPEEFSRIRVLDSKLSDQENLMELSSYDVVLPQPPYRFHRTIHLVSPESLIGVRADLTPSAVVIQVETIFEFLYFEFIIFLSMVPSSVLVVVVLPLNIAPVVTY</sequence>
<dbReference type="Proteomes" id="UP000824890">
    <property type="component" value="Unassembled WGS sequence"/>
</dbReference>
<evidence type="ECO:0000256" key="1">
    <source>
        <dbReference type="SAM" id="Phobius"/>
    </source>
</evidence>
<evidence type="ECO:0000313" key="2">
    <source>
        <dbReference type="EMBL" id="KAH0909233.1"/>
    </source>
</evidence>
<name>A0ABQ8BXY8_BRANA</name>
<accession>A0ABQ8BXY8</accession>